<evidence type="ECO:0000256" key="12">
    <source>
        <dbReference type="SAM" id="MobiDB-lite"/>
    </source>
</evidence>
<feature type="transmembrane region" description="Helical" evidence="13">
    <location>
        <begin position="490"/>
        <end position="522"/>
    </location>
</feature>
<dbReference type="Pfam" id="PF00664">
    <property type="entry name" value="ABC_membrane"/>
    <property type="match status" value="2"/>
</dbReference>
<feature type="transmembrane region" description="Helical" evidence="13">
    <location>
        <begin position="101"/>
        <end position="124"/>
    </location>
</feature>
<feature type="transmembrane region" description="Helical" evidence="13">
    <location>
        <begin position="623"/>
        <end position="650"/>
    </location>
</feature>
<dbReference type="Pfam" id="PF00005">
    <property type="entry name" value="ABC_tran"/>
    <property type="match status" value="1"/>
</dbReference>
<evidence type="ECO:0000313" key="17">
    <source>
        <dbReference type="Proteomes" id="UP000886595"/>
    </source>
</evidence>
<dbReference type="InterPro" id="IPR003593">
    <property type="entry name" value="AAA+_ATPase"/>
</dbReference>
<keyword evidence="4 13" id="KW-0812">Transmembrane</keyword>
<dbReference type="PROSITE" id="PS50929">
    <property type="entry name" value="ABC_TM1F"/>
    <property type="match status" value="2"/>
</dbReference>
<evidence type="ECO:0000256" key="11">
    <source>
        <dbReference type="ARBA" id="ARBA00023180"/>
    </source>
</evidence>
<name>A0A8X7W4N5_BRACI</name>
<dbReference type="PROSITE" id="PS50893">
    <property type="entry name" value="ABC_TRANSPORTER_2"/>
    <property type="match status" value="1"/>
</dbReference>
<dbReference type="InterPro" id="IPR003439">
    <property type="entry name" value="ABC_transporter-like_ATP-bd"/>
</dbReference>
<dbReference type="InterPro" id="IPR011527">
    <property type="entry name" value="ABC1_TM_dom"/>
</dbReference>
<evidence type="ECO:0000256" key="7">
    <source>
        <dbReference type="ARBA" id="ARBA00022840"/>
    </source>
</evidence>
<protein>
    <submittedName>
        <fullName evidence="16">Uncharacterized protein</fullName>
    </submittedName>
</protein>
<keyword evidence="6" id="KW-0547">Nucleotide-binding</keyword>
<feature type="domain" description="ABC transmembrane type-1" evidence="15">
    <location>
        <begin position="22"/>
        <end position="163"/>
    </location>
</feature>
<evidence type="ECO:0000256" key="8">
    <source>
        <dbReference type="ARBA" id="ARBA00022967"/>
    </source>
</evidence>
<evidence type="ECO:0000256" key="4">
    <source>
        <dbReference type="ARBA" id="ARBA00022692"/>
    </source>
</evidence>
<feature type="transmembrane region" description="Helical" evidence="13">
    <location>
        <begin position="812"/>
        <end position="831"/>
    </location>
</feature>
<keyword evidence="17" id="KW-1185">Reference proteome</keyword>
<dbReference type="PANTHER" id="PTHR43394:SF16">
    <property type="entry name" value="ABC TRANSPORTER B FAMILY MEMBER 4-LIKE ISOFORM X1"/>
    <property type="match status" value="1"/>
</dbReference>
<proteinExistence type="inferred from homology"/>
<dbReference type="SMART" id="SM00382">
    <property type="entry name" value="AAA"/>
    <property type="match status" value="1"/>
</dbReference>
<dbReference type="Proteomes" id="UP000886595">
    <property type="component" value="Unassembled WGS sequence"/>
</dbReference>
<dbReference type="InterPro" id="IPR027417">
    <property type="entry name" value="P-loop_NTPase"/>
</dbReference>
<dbReference type="InterPro" id="IPR036640">
    <property type="entry name" value="ABC1_TM_sf"/>
</dbReference>
<dbReference type="OrthoDB" id="6500128at2759"/>
<feature type="domain" description="ABC transporter" evidence="14">
    <location>
        <begin position="198"/>
        <end position="420"/>
    </location>
</feature>
<feature type="compositionally biased region" description="Low complexity" evidence="12">
    <location>
        <begin position="426"/>
        <end position="445"/>
    </location>
</feature>
<dbReference type="Gene3D" id="3.40.50.300">
    <property type="entry name" value="P-loop containing nucleotide triphosphate hydrolases"/>
    <property type="match status" value="1"/>
</dbReference>
<reference evidence="16 17" key="1">
    <citation type="submission" date="2020-02" db="EMBL/GenBank/DDBJ databases">
        <authorList>
            <person name="Ma Q."/>
            <person name="Huang Y."/>
            <person name="Song X."/>
            <person name="Pei D."/>
        </authorList>
    </citation>
    <scope>NUCLEOTIDE SEQUENCE [LARGE SCALE GENOMIC DNA]</scope>
    <source>
        <strain evidence="16">Sxm20200214</strain>
        <tissue evidence="16">Leaf</tissue>
    </source>
</reference>
<dbReference type="CDD" id="cd18578">
    <property type="entry name" value="ABC_6TM_Pgp_ABCB1_D2_like"/>
    <property type="match status" value="1"/>
</dbReference>
<feature type="domain" description="ABC transmembrane type-1" evidence="15">
    <location>
        <begin position="494"/>
        <end position="757"/>
    </location>
</feature>
<dbReference type="InterPro" id="IPR017871">
    <property type="entry name" value="ABC_transporter-like_CS"/>
</dbReference>
<gene>
    <name evidence="16" type="ORF">Bca52824_016554</name>
</gene>
<comment type="subcellular location">
    <subcellularLocation>
        <location evidence="1">Membrane</location>
        <topology evidence="1">Multi-pass membrane protein</topology>
    </subcellularLocation>
</comment>
<keyword evidence="9 13" id="KW-1133">Transmembrane helix</keyword>
<dbReference type="SUPFAM" id="SSF52540">
    <property type="entry name" value="P-loop containing nucleoside triphosphate hydrolases"/>
    <property type="match status" value="1"/>
</dbReference>
<evidence type="ECO:0000256" key="10">
    <source>
        <dbReference type="ARBA" id="ARBA00023136"/>
    </source>
</evidence>
<dbReference type="GO" id="GO:0016887">
    <property type="term" value="F:ATP hydrolysis activity"/>
    <property type="evidence" value="ECO:0007669"/>
    <property type="project" value="InterPro"/>
</dbReference>
<comment type="similarity">
    <text evidence="2">Belongs to the ABC transporter superfamily. ABCB family. Multidrug resistance exporter (TC 3.A.1.201) subfamily.</text>
</comment>
<evidence type="ECO:0000256" key="13">
    <source>
        <dbReference type="SAM" id="Phobius"/>
    </source>
</evidence>
<dbReference type="PROSITE" id="PS00211">
    <property type="entry name" value="ABC_TRANSPORTER_1"/>
    <property type="match status" value="1"/>
</dbReference>
<feature type="transmembrane region" description="Helical" evidence="13">
    <location>
        <begin position="136"/>
        <end position="169"/>
    </location>
</feature>
<evidence type="ECO:0000259" key="15">
    <source>
        <dbReference type="PROSITE" id="PS50929"/>
    </source>
</evidence>
<sequence length="1050" mass="114066">MSGDTVLILDAMGEKDGYLHLLYMLTSIPLLAMAGAATSIIFTLASSQQQAAYAKASTIVEQTCGSIRTVASFTGETQATSSYKELINSVYKSSVKQGFSAGLGFGVMFLVFFCSYALAIWFGGEMIHRKGYTGGAVINVMIIAVASSMSLGQAAPCLTSFAAGQAAAYKMFETIKRKPVIDCFDLNRKVLEDIQGNIELRDVCFSYPARPREEVFGGFSLMIPSGTTAALVGESGSGKSTVISLIERFYDPNSGQVLIDGIGLVSQEPVLFSSSIMENIGYGKEGATVREIEAAAKLANAAKFIDKLPPGLETMVGEHGTQLSGGQKQRIAIAKAIIKDPRILLLDEATSALDAESERVVQEALDRVMVNWTTVIVAHRLSTVRNADMIAVLHRGKILLKDHEGAYSQLIRIQDINTESKRLEISNGQQNGSSRNGSSKGNSSSRMHDDDNESVSVLGLLAGQENTEMPKDMPHHVSITRIAALNKLEALILVLGTLVCALDGAIFPIFGLLFAKVIIAFFQPPHELRSDLRFWSIVFVLLGVLSLVVYPMHMSLFAVAGGRLIRRIRSMCFEKVVHMEVGWFDEPEKSSGAMGARLSADAALIRTLVGDSLALTVNNVASAVAGIIIAFVISWELAVIILVMIPLTGINNYVQVKFMKGFSANAETKYEEASQVANDAVGSIRTVASFCAEEKVIDMYKKQCEDSIKSGMKQGLVAGLGFGRSFFVLYSVYAVCFYAGARLVKDGRTTYNGVFRFCLRSFSLEIYVINPSSFAPDSSKSKSAAVSIFEIIDRKSKIDSRDESGMLFGEYLIFRFFVTFVSPFVLERLLLWSEKVNQRLDKNNNLVSKSMYNGKKKSAIHLLESMEPTQSPSETEVHSSENFVHIEEHSKPTRIVNVEKEDAVEEEEEEHKNSDSVGDVAGGDGDGYGGGECSSEKVKLPEELAKGVVILTCESNGESGSCDVYLIGTAHVSKFDKFDNTSEALEVVAKLLEGAPRKGLRKFLKANCEGETLAVADSKLGNIIKEKLVCNAAKPDFSEELSMAAILCLR</sequence>
<feature type="compositionally biased region" description="Gly residues" evidence="12">
    <location>
        <begin position="920"/>
        <end position="932"/>
    </location>
</feature>
<dbReference type="InterPro" id="IPR039421">
    <property type="entry name" value="Type_1_exporter"/>
</dbReference>
<keyword evidence="3" id="KW-0813">Transport</keyword>
<evidence type="ECO:0000256" key="3">
    <source>
        <dbReference type="ARBA" id="ARBA00022448"/>
    </source>
</evidence>
<evidence type="ECO:0000256" key="6">
    <source>
        <dbReference type="ARBA" id="ARBA00022741"/>
    </source>
</evidence>
<evidence type="ECO:0000256" key="2">
    <source>
        <dbReference type="ARBA" id="ARBA00007577"/>
    </source>
</evidence>
<feature type="region of interest" description="Disordered" evidence="12">
    <location>
        <begin position="900"/>
        <end position="934"/>
    </location>
</feature>
<comment type="caution">
    <text evidence="16">The sequence shown here is derived from an EMBL/GenBank/DDBJ whole genome shotgun (WGS) entry which is preliminary data.</text>
</comment>
<feature type="transmembrane region" description="Helical" evidence="13">
    <location>
        <begin position="534"/>
        <end position="561"/>
    </location>
</feature>
<keyword evidence="7" id="KW-0067">ATP-binding</keyword>
<keyword evidence="10 13" id="KW-0472">Membrane</keyword>
<dbReference type="EMBL" id="JAAMPC010000003">
    <property type="protein sequence ID" value="KAG2323341.1"/>
    <property type="molecule type" value="Genomic_DNA"/>
</dbReference>
<dbReference type="GO" id="GO:0005886">
    <property type="term" value="C:plasma membrane"/>
    <property type="evidence" value="ECO:0007669"/>
    <property type="project" value="UniProtKB-ARBA"/>
</dbReference>
<evidence type="ECO:0000256" key="9">
    <source>
        <dbReference type="ARBA" id="ARBA00022989"/>
    </source>
</evidence>
<evidence type="ECO:0000259" key="14">
    <source>
        <dbReference type="PROSITE" id="PS50893"/>
    </source>
</evidence>
<evidence type="ECO:0000256" key="1">
    <source>
        <dbReference type="ARBA" id="ARBA00004141"/>
    </source>
</evidence>
<dbReference type="SUPFAM" id="SSF90123">
    <property type="entry name" value="ABC transporter transmembrane region"/>
    <property type="match status" value="2"/>
</dbReference>
<evidence type="ECO:0000313" key="16">
    <source>
        <dbReference type="EMBL" id="KAG2323341.1"/>
    </source>
</evidence>
<evidence type="ECO:0000256" key="5">
    <source>
        <dbReference type="ARBA" id="ARBA00022737"/>
    </source>
</evidence>
<feature type="region of interest" description="Disordered" evidence="12">
    <location>
        <begin position="425"/>
        <end position="451"/>
    </location>
</feature>
<accession>A0A8X7W4N5</accession>
<dbReference type="GO" id="GO:0005524">
    <property type="term" value="F:ATP binding"/>
    <property type="evidence" value="ECO:0007669"/>
    <property type="project" value="UniProtKB-KW"/>
</dbReference>
<dbReference type="GO" id="GO:0005743">
    <property type="term" value="C:mitochondrial inner membrane"/>
    <property type="evidence" value="ECO:0007669"/>
    <property type="project" value="TreeGrafter"/>
</dbReference>
<dbReference type="GO" id="GO:0015421">
    <property type="term" value="F:ABC-type oligopeptide transporter activity"/>
    <property type="evidence" value="ECO:0007669"/>
    <property type="project" value="TreeGrafter"/>
</dbReference>
<dbReference type="FunFam" id="3.40.50.300:FF:000479">
    <property type="entry name" value="Multidrug resistance protein 1A"/>
    <property type="match status" value="1"/>
</dbReference>
<organism evidence="16 17">
    <name type="scientific">Brassica carinata</name>
    <name type="common">Ethiopian mustard</name>
    <name type="synonym">Abyssinian cabbage</name>
    <dbReference type="NCBI Taxonomy" id="52824"/>
    <lineage>
        <taxon>Eukaryota</taxon>
        <taxon>Viridiplantae</taxon>
        <taxon>Streptophyta</taxon>
        <taxon>Embryophyta</taxon>
        <taxon>Tracheophyta</taxon>
        <taxon>Spermatophyta</taxon>
        <taxon>Magnoliopsida</taxon>
        <taxon>eudicotyledons</taxon>
        <taxon>Gunneridae</taxon>
        <taxon>Pentapetalae</taxon>
        <taxon>rosids</taxon>
        <taxon>malvids</taxon>
        <taxon>Brassicales</taxon>
        <taxon>Brassicaceae</taxon>
        <taxon>Brassiceae</taxon>
        <taxon>Brassica</taxon>
    </lineage>
</organism>
<keyword evidence="5" id="KW-0677">Repeat</keyword>
<dbReference type="GO" id="GO:0090374">
    <property type="term" value="P:oligopeptide export from mitochondrion"/>
    <property type="evidence" value="ECO:0007669"/>
    <property type="project" value="TreeGrafter"/>
</dbReference>
<keyword evidence="11" id="KW-0325">Glycoprotein</keyword>
<dbReference type="AlphaFoldDB" id="A0A8X7W4N5"/>
<feature type="transmembrane region" description="Helical" evidence="13">
    <location>
        <begin position="716"/>
        <end position="741"/>
    </location>
</feature>
<dbReference type="FunFam" id="1.20.1560.10:FF:000009">
    <property type="entry name" value="ABC transporter B family member 1"/>
    <property type="match status" value="1"/>
</dbReference>
<dbReference type="PANTHER" id="PTHR43394">
    <property type="entry name" value="ATP-DEPENDENT PERMEASE MDL1, MITOCHONDRIAL"/>
    <property type="match status" value="1"/>
</dbReference>
<dbReference type="GO" id="GO:0010329">
    <property type="term" value="F:auxin efflux transmembrane transporter activity"/>
    <property type="evidence" value="ECO:0007669"/>
    <property type="project" value="UniProtKB-ARBA"/>
</dbReference>
<keyword evidence="8" id="KW-1278">Translocase</keyword>
<feature type="transmembrane region" description="Helical" evidence="13">
    <location>
        <begin position="20"/>
        <end position="45"/>
    </location>
</feature>
<dbReference type="Gene3D" id="1.20.1560.10">
    <property type="entry name" value="ABC transporter type 1, transmembrane domain"/>
    <property type="match status" value="1"/>
</dbReference>